<name>A0A557QGH6_9RHOO</name>
<proteinExistence type="predicted"/>
<reference evidence="10 11" key="1">
    <citation type="submission" date="2019-07" db="EMBL/GenBank/DDBJ databases">
        <title>The pathways for chlorine oxyanion respiration interact through the shared metabolite chlorate.</title>
        <authorList>
            <person name="Barnum T.P."/>
            <person name="Cheng Y."/>
            <person name="Hill K.A."/>
            <person name="Lucas L.N."/>
            <person name="Carlson H.K."/>
            <person name="Coates J.D."/>
        </authorList>
    </citation>
    <scope>NUCLEOTIDE SEQUENCE [LARGE SCALE GENOMIC DNA]</scope>
    <source>
        <strain evidence="10 11">SFB-3</strain>
    </source>
</reference>
<evidence type="ECO:0000256" key="5">
    <source>
        <dbReference type="ARBA" id="ARBA00022989"/>
    </source>
</evidence>
<accession>A0A557QGH6</accession>
<dbReference type="InterPro" id="IPR025383">
    <property type="entry name" value="MrpA_C/MbhD"/>
</dbReference>
<organism evidence="10 11">
    <name type="scientific">Denitromonas halophila</name>
    <dbReference type="NCBI Taxonomy" id="1629404"/>
    <lineage>
        <taxon>Bacteria</taxon>
        <taxon>Pseudomonadati</taxon>
        <taxon>Pseudomonadota</taxon>
        <taxon>Betaproteobacteria</taxon>
        <taxon>Rhodocyclales</taxon>
        <taxon>Zoogloeaceae</taxon>
        <taxon>Denitromonas</taxon>
    </lineage>
</organism>
<dbReference type="GO" id="GO:0005886">
    <property type="term" value="C:plasma membrane"/>
    <property type="evidence" value="ECO:0007669"/>
    <property type="project" value="UniProtKB-SubCell"/>
</dbReference>
<dbReference type="InterPro" id="IPR046806">
    <property type="entry name" value="MrpA_C/MbhE"/>
</dbReference>
<gene>
    <name evidence="10" type="ORF">FHP91_18630</name>
</gene>
<protein>
    <submittedName>
        <fullName evidence="10">DUF4040 domain-containing protein</fullName>
    </submittedName>
</protein>
<evidence type="ECO:0000313" key="11">
    <source>
        <dbReference type="Proteomes" id="UP000319502"/>
    </source>
</evidence>
<feature type="transmembrane region" description="Helical" evidence="7">
    <location>
        <begin position="12"/>
        <end position="35"/>
    </location>
</feature>
<evidence type="ECO:0000313" key="10">
    <source>
        <dbReference type="EMBL" id="TVO52014.1"/>
    </source>
</evidence>
<dbReference type="PANTHER" id="PTHR43373:SF1">
    <property type="entry name" value="NA(+)_H(+) ANTIPORTER SUBUNIT A"/>
    <property type="match status" value="1"/>
</dbReference>
<evidence type="ECO:0000256" key="1">
    <source>
        <dbReference type="ARBA" id="ARBA00004651"/>
    </source>
</evidence>
<evidence type="ECO:0000256" key="6">
    <source>
        <dbReference type="ARBA" id="ARBA00023136"/>
    </source>
</evidence>
<evidence type="ECO:0000256" key="3">
    <source>
        <dbReference type="ARBA" id="ARBA00022475"/>
    </source>
</evidence>
<dbReference type="Pfam" id="PF13244">
    <property type="entry name" value="MbhD"/>
    <property type="match status" value="1"/>
</dbReference>
<dbReference type="OrthoDB" id="2085045at2"/>
<dbReference type="PANTHER" id="PTHR43373">
    <property type="entry name" value="NA(+)/H(+) ANTIPORTER SUBUNIT"/>
    <property type="match status" value="1"/>
</dbReference>
<keyword evidence="2" id="KW-0813">Transport</keyword>
<dbReference type="Proteomes" id="UP000319502">
    <property type="component" value="Unassembled WGS sequence"/>
</dbReference>
<feature type="transmembrane region" description="Helical" evidence="7">
    <location>
        <begin position="140"/>
        <end position="158"/>
    </location>
</feature>
<comment type="caution">
    <text evidence="10">The sequence shown here is derived from an EMBL/GenBank/DDBJ whole genome shotgun (WGS) entry which is preliminary data.</text>
</comment>
<dbReference type="Pfam" id="PF20501">
    <property type="entry name" value="MbhE"/>
    <property type="match status" value="1"/>
</dbReference>
<feature type="transmembrane region" description="Helical" evidence="7">
    <location>
        <begin position="41"/>
        <end position="63"/>
    </location>
</feature>
<evidence type="ECO:0000259" key="9">
    <source>
        <dbReference type="Pfam" id="PF20501"/>
    </source>
</evidence>
<comment type="subcellular location">
    <subcellularLocation>
        <location evidence="1">Cell membrane</location>
        <topology evidence="1">Multi-pass membrane protein</topology>
    </subcellularLocation>
</comment>
<evidence type="ECO:0000256" key="4">
    <source>
        <dbReference type="ARBA" id="ARBA00022692"/>
    </source>
</evidence>
<dbReference type="AlphaFoldDB" id="A0A557QGH6"/>
<evidence type="ECO:0000256" key="2">
    <source>
        <dbReference type="ARBA" id="ARBA00022448"/>
    </source>
</evidence>
<keyword evidence="5 7" id="KW-1133">Transmembrane helix</keyword>
<dbReference type="NCBIfam" id="NF009159">
    <property type="entry name" value="PRK12504.1"/>
    <property type="match status" value="1"/>
</dbReference>
<evidence type="ECO:0000259" key="8">
    <source>
        <dbReference type="Pfam" id="PF13244"/>
    </source>
</evidence>
<dbReference type="InterPro" id="IPR050616">
    <property type="entry name" value="CPA3_Na-H_Antiporter_A"/>
</dbReference>
<feature type="domain" description="MrpA C-terminal/MbhD" evidence="8">
    <location>
        <begin position="2"/>
        <end position="62"/>
    </location>
</feature>
<dbReference type="EMBL" id="VMNK01000018">
    <property type="protein sequence ID" value="TVO52014.1"/>
    <property type="molecule type" value="Genomic_DNA"/>
</dbReference>
<sequence>MGAAAIGMARQRNLYGVVLLSGIYSFLMATVMVVLDAVDVAMTEAAVGAGISTVLLFGAIHLTGGTESKPIHRPWLPLLVVVATGAMLVYGTLGLPAFSDPGAPIHQHVAPRYLTEGPVKTGVPNVVTAVLASYRGFDTLGETFVVFTAGIGVIALLGRRRPRRPLDKSREESKE</sequence>
<keyword evidence="4 7" id="KW-0812">Transmembrane</keyword>
<feature type="transmembrane region" description="Helical" evidence="7">
    <location>
        <begin position="75"/>
        <end position="93"/>
    </location>
</feature>
<feature type="domain" description="MrpA C-terminal/MbhE" evidence="9">
    <location>
        <begin position="102"/>
        <end position="164"/>
    </location>
</feature>
<keyword evidence="6 7" id="KW-0472">Membrane</keyword>
<keyword evidence="3" id="KW-1003">Cell membrane</keyword>
<evidence type="ECO:0000256" key="7">
    <source>
        <dbReference type="SAM" id="Phobius"/>
    </source>
</evidence>
<keyword evidence="11" id="KW-1185">Reference proteome</keyword>